<dbReference type="InterPro" id="IPR015422">
    <property type="entry name" value="PyrdxlP-dep_Trfase_small"/>
</dbReference>
<evidence type="ECO:0000256" key="1">
    <source>
        <dbReference type="ARBA" id="ARBA00001933"/>
    </source>
</evidence>
<dbReference type="PANTHER" id="PTHR11808:SF80">
    <property type="entry name" value="CYSTATHIONINE GAMMA-LYASE"/>
    <property type="match status" value="1"/>
</dbReference>
<protein>
    <submittedName>
        <fullName evidence="3">Cys/Met metabolism pyridoxal-phosphate-dependent enzyme</fullName>
    </submittedName>
</protein>
<dbReference type="InterPro" id="IPR015424">
    <property type="entry name" value="PyrdxlP-dep_Trfase"/>
</dbReference>
<reference evidence="3 4" key="1">
    <citation type="submission" date="2015-12" db="EMBL/GenBank/DDBJ databases">
        <title>Intraspecies pangenome expansion in the marine bacterium Alteromonas.</title>
        <authorList>
            <person name="Lopez-Perez M."/>
            <person name="Rodriguez-Valera F."/>
        </authorList>
    </citation>
    <scope>NUCLEOTIDE SEQUENCE [LARGE SCALE GENOMIC DNA]</scope>
    <source>
        <strain evidence="3 4">UM8</strain>
    </source>
</reference>
<dbReference type="Proteomes" id="UP000061468">
    <property type="component" value="Chromosome"/>
</dbReference>
<name>A0AAC8XM75_9ALTE</name>
<comment type="cofactor">
    <cofactor evidence="1">
        <name>pyridoxal 5'-phosphate</name>
        <dbReference type="ChEBI" id="CHEBI:597326"/>
    </cofactor>
</comment>
<dbReference type="SUPFAM" id="SSF53383">
    <property type="entry name" value="PLP-dependent transferases"/>
    <property type="match status" value="1"/>
</dbReference>
<accession>A0AAC8XM75</accession>
<evidence type="ECO:0000313" key="4">
    <source>
        <dbReference type="Proteomes" id="UP000061468"/>
    </source>
</evidence>
<dbReference type="GO" id="GO:0030170">
    <property type="term" value="F:pyridoxal phosphate binding"/>
    <property type="evidence" value="ECO:0007669"/>
    <property type="project" value="InterPro"/>
</dbReference>
<dbReference type="Gene3D" id="3.40.640.10">
    <property type="entry name" value="Type I PLP-dependent aspartate aminotransferase-like (Major domain)"/>
    <property type="match status" value="1"/>
</dbReference>
<keyword evidence="2" id="KW-0663">Pyridoxal phosphate</keyword>
<dbReference type="InterPro" id="IPR015421">
    <property type="entry name" value="PyrdxlP-dep_Trfase_major"/>
</dbReference>
<dbReference type="InterPro" id="IPR000277">
    <property type="entry name" value="Cys/Met-Metab_PyrdxlP-dep_enz"/>
</dbReference>
<dbReference type="GO" id="GO:0016846">
    <property type="term" value="F:carbon-sulfur lyase activity"/>
    <property type="evidence" value="ECO:0007669"/>
    <property type="project" value="TreeGrafter"/>
</dbReference>
<sequence length="605" mass="67147">MQSENNYQNTVSTAVDVKNAKVLSPKRNTTKAETTEGLVEEQLSHFGIDASSEYGKALANTAHHLYGAHASVMQLWDITSNTLQGLDKEDRVAYFNAKKFLSFQIAKTLDTLQNPFRATYQSLSSGSGSQGHYPLFDNVTALFSATPVVVRTATYVYACTEWVDDAFQGKEFTHQIYSRLLNPTNISLANAIVDMEAGPYAADYLAWNFNSGMAAIDACLSNVLSHGDVLIVSRNVYGGVYQLLHDYFARQNRMDIQIAWFDGYDTQSFAKFMQQTKAEYADRLDNGANMHVYLESPCNPHGYVLDVPGICELAHAQNALVMLDSTLATPVLHQPLQHKNKAARPDYVIHSYTKDLCGSGATTAGVVIGEGHRMFQPKGSSVNGVDWSETMFWDVYYIKGAFLDSEKAFDVLNGMKTLEQRMMTKVINTQVFTSFLNAHNQIRVNCHALPEHENAGLREKQHTHGWPCTLFTVDMAPANLPRDVFVRFFDALEPAFSHQVSIGQNNTIVLCPALTSHSELSSDEQKKAGIELTTMRIAMGTDNVKQLIAHFMLAAKHFIEPHAPGFCEKFMANADIDALYVSVSERVCSQHFSSKASMDSLMKGA</sequence>
<organism evidence="3 4">
    <name type="scientific">Alteromonas mediterranea</name>
    <dbReference type="NCBI Taxonomy" id="314275"/>
    <lineage>
        <taxon>Bacteria</taxon>
        <taxon>Pseudomonadati</taxon>
        <taxon>Pseudomonadota</taxon>
        <taxon>Gammaproteobacteria</taxon>
        <taxon>Alteromonadales</taxon>
        <taxon>Alteromonadaceae</taxon>
        <taxon>Alteromonas/Salinimonas group</taxon>
        <taxon>Alteromonas</taxon>
    </lineage>
</organism>
<dbReference type="Gene3D" id="3.90.1150.10">
    <property type="entry name" value="Aspartate Aminotransferase, domain 1"/>
    <property type="match status" value="1"/>
</dbReference>
<dbReference type="PANTHER" id="PTHR11808">
    <property type="entry name" value="TRANS-SULFURATION ENZYME FAMILY MEMBER"/>
    <property type="match status" value="1"/>
</dbReference>
<dbReference type="EMBL" id="CP013928">
    <property type="protein sequence ID" value="AMJ79606.1"/>
    <property type="molecule type" value="Genomic_DNA"/>
</dbReference>
<dbReference type="AlphaFoldDB" id="A0AAC8XM75"/>
<evidence type="ECO:0000256" key="2">
    <source>
        <dbReference type="ARBA" id="ARBA00022898"/>
    </source>
</evidence>
<dbReference type="GO" id="GO:0005737">
    <property type="term" value="C:cytoplasm"/>
    <property type="evidence" value="ECO:0007669"/>
    <property type="project" value="TreeGrafter"/>
</dbReference>
<evidence type="ECO:0000313" key="3">
    <source>
        <dbReference type="EMBL" id="AMJ79606.1"/>
    </source>
</evidence>
<gene>
    <name evidence="3" type="ORF">AV942_15565</name>
</gene>
<dbReference type="GO" id="GO:0019346">
    <property type="term" value="P:transsulfuration"/>
    <property type="evidence" value="ECO:0007669"/>
    <property type="project" value="InterPro"/>
</dbReference>
<dbReference type="Pfam" id="PF01053">
    <property type="entry name" value="Cys_Met_Meta_PP"/>
    <property type="match status" value="1"/>
</dbReference>
<dbReference type="RefSeq" id="WP_015067903.1">
    <property type="nucleotide sequence ID" value="NZ_CAXGIV010000021.1"/>
</dbReference>
<proteinExistence type="predicted"/>